<feature type="domain" description="HIRAN" evidence="3">
    <location>
        <begin position="38"/>
        <end position="121"/>
    </location>
</feature>
<gene>
    <name evidence="4" type="ORF">H9789_05760</name>
</gene>
<dbReference type="EMBL" id="JAHLFU010000118">
    <property type="protein sequence ID" value="MBU3853314.1"/>
    <property type="molecule type" value="Genomic_DNA"/>
</dbReference>
<dbReference type="GO" id="GO:0003676">
    <property type="term" value="F:nucleic acid binding"/>
    <property type="evidence" value="ECO:0007669"/>
    <property type="project" value="InterPro"/>
</dbReference>
<dbReference type="InterPro" id="IPR014905">
    <property type="entry name" value="HIRAN"/>
</dbReference>
<evidence type="ECO:0000256" key="1">
    <source>
        <dbReference type="ARBA" id="ARBA00022723"/>
    </source>
</evidence>
<protein>
    <submittedName>
        <fullName evidence="4">HIRAN domain-containing protein</fullName>
    </submittedName>
</protein>
<sequence length="138" mass="15751">MAAVSMLSKDKKEVIIKQDGPAQQPVAQDQRLPYPGDGYSYYELVGMQYRGLNDEHMGIHTDAVAVAEYDNPHDPNAVSIRLANKVVAYIPREHNKPLHDYLHENGGVAPAHYRIWYHNNKYYGVAYIKDNGINQTYY</sequence>
<dbReference type="GO" id="GO:0008270">
    <property type="term" value="F:zinc ion binding"/>
    <property type="evidence" value="ECO:0007669"/>
    <property type="project" value="InterPro"/>
</dbReference>
<evidence type="ECO:0000313" key="5">
    <source>
        <dbReference type="Proteomes" id="UP000823865"/>
    </source>
</evidence>
<evidence type="ECO:0000259" key="3">
    <source>
        <dbReference type="Pfam" id="PF08797"/>
    </source>
</evidence>
<reference evidence="4" key="2">
    <citation type="submission" date="2021-04" db="EMBL/GenBank/DDBJ databases">
        <authorList>
            <person name="Gilroy R."/>
        </authorList>
    </citation>
    <scope>NUCLEOTIDE SEQUENCE</scope>
    <source>
        <strain evidence="4">G3-2149</strain>
    </source>
</reference>
<dbReference type="AlphaFoldDB" id="A0A9E2L637"/>
<dbReference type="GO" id="GO:0016818">
    <property type="term" value="F:hydrolase activity, acting on acid anhydrides, in phosphorus-containing anhydrides"/>
    <property type="evidence" value="ECO:0007669"/>
    <property type="project" value="InterPro"/>
</dbReference>
<evidence type="ECO:0000313" key="4">
    <source>
        <dbReference type="EMBL" id="MBU3853314.1"/>
    </source>
</evidence>
<keyword evidence="1" id="KW-0479">Metal-binding</keyword>
<dbReference type="Gene3D" id="3.30.70.2330">
    <property type="match status" value="1"/>
</dbReference>
<comment type="caution">
    <text evidence="4">The sequence shown here is derived from an EMBL/GenBank/DDBJ whole genome shotgun (WGS) entry which is preliminary data.</text>
</comment>
<accession>A0A9E2L637</accession>
<reference evidence="4" key="1">
    <citation type="journal article" date="2021" name="PeerJ">
        <title>Extensive microbial diversity within the chicken gut microbiome revealed by metagenomics and culture.</title>
        <authorList>
            <person name="Gilroy R."/>
            <person name="Ravi A."/>
            <person name="Getino M."/>
            <person name="Pursley I."/>
            <person name="Horton D.L."/>
            <person name="Alikhan N.F."/>
            <person name="Baker D."/>
            <person name="Gharbi K."/>
            <person name="Hall N."/>
            <person name="Watson M."/>
            <person name="Adriaenssens E.M."/>
            <person name="Foster-Nyarko E."/>
            <person name="Jarju S."/>
            <person name="Secka A."/>
            <person name="Antonio M."/>
            <person name="Oren A."/>
            <person name="Chaudhuri R.R."/>
            <person name="La Ragione R."/>
            <person name="Hildebrand F."/>
            <person name="Pallen M.J."/>
        </authorList>
    </citation>
    <scope>NUCLEOTIDE SEQUENCE</scope>
    <source>
        <strain evidence="4">G3-2149</strain>
    </source>
</reference>
<name>A0A9E2L637_9BACT</name>
<dbReference type="Pfam" id="PF08797">
    <property type="entry name" value="HIRAN"/>
    <property type="match status" value="1"/>
</dbReference>
<dbReference type="Proteomes" id="UP000823865">
    <property type="component" value="Unassembled WGS sequence"/>
</dbReference>
<organism evidence="4 5">
    <name type="scientific">Candidatus Paraprevotella stercoravium</name>
    <dbReference type="NCBI Taxonomy" id="2838725"/>
    <lineage>
        <taxon>Bacteria</taxon>
        <taxon>Pseudomonadati</taxon>
        <taxon>Bacteroidota</taxon>
        <taxon>Bacteroidia</taxon>
        <taxon>Bacteroidales</taxon>
        <taxon>Prevotellaceae</taxon>
        <taxon>Paraprevotella</taxon>
    </lineage>
</organism>
<keyword evidence="2" id="KW-0378">Hydrolase</keyword>
<evidence type="ECO:0000256" key="2">
    <source>
        <dbReference type="ARBA" id="ARBA00022801"/>
    </source>
</evidence>
<proteinExistence type="predicted"/>